<reference evidence="2" key="1">
    <citation type="submission" date="2020-11" db="EMBL/GenBank/DDBJ databases">
        <authorList>
            <person name="Whitehead M."/>
        </authorList>
    </citation>
    <scope>NUCLEOTIDE SEQUENCE</scope>
    <source>
        <strain evidence="2">EGII</strain>
    </source>
</reference>
<gene>
    <name evidence="2" type="ORF">CCAP1982_LOCUS14659</name>
</gene>
<feature type="region of interest" description="Disordered" evidence="1">
    <location>
        <begin position="28"/>
        <end position="63"/>
    </location>
</feature>
<dbReference type="Proteomes" id="UP000606786">
    <property type="component" value="Unassembled WGS sequence"/>
</dbReference>
<protein>
    <submittedName>
        <fullName evidence="2">(Mediterranean fruit fly) hypothetical protein</fullName>
    </submittedName>
</protein>
<evidence type="ECO:0000313" key="3">
    <source>
        <dbReference type="Proteomes" id="UP000606786"/>
    </source>
</evidence>
<proteinExistence type="predicted"/>
<evidence type="ECO:0000256" key="1">
    <source>
        <dbReference type="SAM" id="MobiDB-lite"/>
    </source>
</evidence>
<organism evidence="2 3">
    <name type="scientific">Ceratitis capitata</name>
    <name type="common">Mediterranean fruit fly</name>
    <name type="synonym">Tephritis capitata</name>
    <dbReference type="NCBI Taxonomy" id="7213"/>
    <lineage>
        <taxon>Eukaryota</taxon>
        <taxon>Metazoa</taxon>
        <taxon>Ecdysozoa</taxon>
        <taxon>Arthropoda</taxon>
        <taxon>Hexapoda</taxon>
        <taxon>Insecta</taxon>
        <taxon>Pterygota</taxon>
        <taxon>Neoptera</taxon>
        <taxon>Endopterygota</taxon>
        <taxon>Diptera</taxon>
        <taxon>Brachycera</taxon>
        <taxon>Muscomorpha</taxon>
        <taxon>Tephritoidea</taxon>
        <taxon>Tephritidae</taxon>
        <taxon>Ceratitis</taxon>
        <taxon>Ceratitis</taxon>
    </lineage>
</organism>
<keyword evidence="3" id="KW-1185">Reference proteome</keyword>
<comment type="caution">
    <text evidence="2">The sequence shown here is derived from an EMBL/GenBank/DDBJ whole genome shotgun (WGS) entry which is preliminary data.</text>
</comment>
<dbReference type="EMBL" id="CAJHJT010000034">
    <property type="protein sequence ID" value="CAD7006337.1"/>
    <property type="molecule type" value="Genomic_DNA"/>
</dbReference>
<dbReference type="AlphaFoldDB" id="A0A811V965"/>
<sequence length="63" mass="7207">QEPVAGSQKPEQLIIISDNDAAARCTFKPQPQQQAKRQQRRWPKKPANATKLAKQKKTKKQLK</sequence>
<feature type="non-terminal residue" evidence="2">
    <location>
        <position position="1"/>
    </location>
</feature>
<feature type="compositionally biased region" description="Basic residues" evidence="1">
    <location>
        <begin position="53"/>
        <end position="63"/>
    </location>
</feature>
<evidence type="ECO:0000313" key="2">
    <source>
        <dbReference type="EMBL" id="CAD7006337.1"/>
    </source>
</evidence>
<accession>A0A811V965</accession>
<name>A0A811V965_CERCA</name>